<dbReference type="EMBL" id="FLUO01000001">
    <property type="protein sequence ID" value="SBV96610.1"/>
    <property type="molecule type" value="Genomic_DNA"/>
</dbReference>
<feature type="domain" description="Nucleoside phosphorylase" evidence="11">
    <location>
        <begin position="28"/>
        <end position="271"/>
    </location>
</feature>
<dbReference type="InterPro" id="IPR000845">
    <property type="entry name" value="Nucleoside_phosphorylase_d"/>
</dbReference>
<dbReference type="InterPro" id="IPR011268">
    <property type="entry name" value="Purine_phosphorylase"/>
</dbReference>
<feature type="binding site" evidence="10">
    <location>
        <position position="195"/>
    </location>
    <ligand>
        <name>a purine D-ribonucleoside</name>
        <dbReference type="ChEBI" id="CHEBI:142355"/>
    </ligand>
</feature>
<dbReference type="PIRSF" id="PIRSF000477">
    <property type="entry name" value="PurNPase"/>
    <property type="match status" value="1"/>
</dbReference>
<feature type="binding site" evidence="10">
    <location>
        <position position="214"/>
    </location>
    <ligand>
        <name>phosphate</name>
        <dbReference type="ChEBI" id="CHEBI:43474"/>
    </ligand>
</feature>
<evidence type="ECO:0000256" key="8">
    <source>
        <dbReference type="ARBA" id="ARBA00031036"/>
    </source>
</evidence>
<evidence type="ECO:0000313" key="12">
    <source>
        <dbReference type="EMBL" id="SBV96610.1"/>
    </source>
</evidence>
<dbReference type="InterPro" id="IPR035994">
    <property type="entry name" value="Nucleoside_phosphorylase_sf"/>
</dbReference>
<dbReference type="InterPro" id="IPR011269">
    <property type="entry name" value="PUNP"/>
</dbReference>
<evidence type="ECO:0000256" key="9">
    <source>
        <dbReference type="PIRNR" id="PIRNR000477"/>
    </source>
</evidence>
<dbReference type="EC" id="2.4.2.1" evidence="4 9"/>
<dbReference type="NCBIfam" id="NF006054">
    <property type="entry name" value="PRK08202.1"/>
    <property type="match status" value="1"/>
</dbReference>
<dbReference type="GO" id="GO:0009116">
    <property type="term" value="P:nucleoside metabolic process"/>
    <property type="evidence" value="ECO:0007669"/>
    <property type="project" value="InterPro"/>
</dbReference>
<dbReference type="NCBIfam" id="TIGR01698">
    <property type="entry name" value="PUNP"/>
    <property type="match status" value="1"/>
</dbReference>
<evidence type="ECO:0000256" key="3">
    <source>
        <dbReference type="ARBA" id="ARBA00011233"/>
    </source>
</evidence>
<dbReference type="CDD" id="cd09009">
    <property type="entry name" value="PNP-EcPNPII_like"/>
    <property type="match status" value="1"/>
</dbReference>
<feature type="binding site" evidence="10">
    <location>
        <position position="237"/>
    </location>
    <ligand>
        <name>a purine D-ribonucleoside</name>
        <dbReference type="ChEBI" id="CHEBI:142355"/>
    </ligand>
</feature>
<dbReference type="GO" id="GO:0004731">
    <property type="term" value="F:purine-nucleoside phosphorylase activity"/>
    <property type="evidence" value="ECO:0007669"/>
    <property type="project" value="UniProtKB-EC"/>
</dbReference>
<dbReference type="Gene3D" id="3.40.50.1580">
    <property type="entry name" value="Nucleoside phosphorylase domain"/>
    <property type="match status" value="1"/>
</dbReference>
<evidence type="ECO:0000259" key="11">
    <source>
        <dbReference type="Pfam" id="PF01048"/>
    </source>
</evidence>
<sequence length="275" mass="28102">MTIRLVSDGDAVLAAAALKGKFGGIAPEIGVICGSGLAELATALGDRVEVPYESVPGFPRLSVAGHAARVAAGTLGRRRVAMLQGRVHSYETGDADGMAVPLATLALLGCKTLIVTNAAGSLRPEAGPGAVGMIVDHINLTGLNPLTGATGDGRFVDMVDAYDPGLRERFRAIAVAKGMALAEGVYMWFPGPSFETPAEIRAAKLLGADFVGMSTVPEVILARALGMRVAAFSLVTNLAAGMGGSHLSHARTLARAATGAAALRDLLVAFMEEPA</sequence>
<protein>
    <recommendedName>
        <fullName evidence="5 9">Purine nucleoside phosphorylase</fullName>
        <ecNumber evidence="4 9">2.4.2.1</ecNumber>
    </recommendedName>
    <alternativeName>
        <fullName evidence="8 9">Inosine-guanosine phosphorylase</fullName>
    </alternativeName>
</protein>
<evidence type="ECO:0000256" key="1">
    <source>
        <dbReference type="ARBA" id="ARBA00005058"/>
    </source>
</evidence>
<proteinExistence type="inferred from homology"/>
<evidence type="ECO:0000256" key="10">
    <source>
        <dbReference type="PIRSR" id="PIRSR000477-2"/>
    </source>
</evidence>
<organism evidence="12">
    <name type="scientific">uncultured Alphaproteobacteria bacterium</name>
    <dbReference type="NCBI Taxonomy" id="91750"/>
    <lineage>
        <taxon>Bacteria</taxon>
        <taxon>Pseudomonadati</taxon>
        <taxon>Pseudomonadota</taxon>
        <taxon>Alphaproteobacteria</taxon>
        <taxon>environmental samples</taxon>
    </lineage>
</organism>
<reference evidence="12" key="1">
    <citation type="submission" date="2016-04" db="EMBL/GenBank/DDBJ databases">
        <authorList>
            <person name="Evans L.H."/>
            <person name="Alamgir A."/>
            <person name="Owens N."/>
            <person name="Weber N.D."/>
            <person name="Virtaneva K."/>
            <person name="Barbian K."/>
            <person name="Babar A."/>
            <person name="Rosenke K."/>
        </authorList>
    </citation>
    <scope>NUCLEOTIDE SEQUENCE</scope>
    <source>
        <strain evidence="12">86</strain>
    </source>
</reference>
<dbReference type="PANTHER" id="PTHR11904">
    <property type="entry name" value="METHYLTHIOADENOSINE/PURINE NUCLEOSIDE PHOSPHORYLASE"/>
    <property type="match status" value="1"/>
</dbReference>
<keyword evidence="7 9" id="KW-0808">Transferase</keyword>
<dbReference type="PANTHER" id="PTHR11904:SF9">
    <property type="entry name" value="PURINE NUCLEOSIDE PHOSPHORYLASE-RELATED"/>
    <property type="match status" value="1"/>
</dbReference>
<comment type="function">
    <text evidence="9">The purine nucleoside phosphorylases catalyze the phosphorolytic breakdown of the N-glycosidic bond in the beta-(deoxy)ribonucleoside molecules, with the formation of the corresponding free purine bases and pentose-1-phosphate.</text>
</comment>
<evidence type="ECO:0000256" key="6">
    <source>
        <dbReference type="ARBA" id="ARBA00022676"/>
    </source>
</evidence>
<feature type="binding site" evidence="10">
    <location>
        <begin position="86"/>
        <end position="88"/>
    </location>
    <ligand>
        <name>phosphate</name>
        <dbReference type="ChEBI" id="CHEBI:43474"/>
    </ligand>
</feature>
<accession>A0A212JB12</accession>
<feature type="binding site" evidence="10">
    <location>
        <position position="66"/>
    </location>
    <ligand>
        <name>phosphate</name>
        <dbReference type="ChEBI" id="CHEBI:43474"/>
    </ligand>
</feature>
<comment type="subunit">
    <text evidence="3">Homotrimer.</text>
</comment>
<keyword evidence="6 9" id="KW-0328">Glycosyltransferase</keyword>
<comment type="similarity">
    <text evidence="2 9">Belongs to the PNP/MTAP phosphorylase family.</text>
</comment>
<dbReference type="AlphaFoldDB" id="A0A212JB12"/>
<dbReference type="GO" id="GO:0005737">
    <property type="term" value="C:cytoplasm"/>
    <property type="evidence" value="ECO:0007669"/>
    <property type="project" value="TreeGrafter"/>
</dbReference>
<dbReference type="NCBIfam" id="TIGR01697">
    <property type="entry name" value="PNPH-PUNA-XAPA"/>
    <property type="match status" value="1"/>
</dbReference>
<name>A0A212JB12_9PROT</name>
<dbReference type="Pfam" id="PF01048">
    <property type="entry name" value="PNP_UDP_1"/>
    <property type="match status" value="1"/>
</dbReference>
<comment type="pathway">
    <text evidence="1 9">Purine metabolism; purine nucleoside salvage.</text>
</comment>
<evidence type="ECO:0000256" key="5">
    <source>
        <dbReference type="ARBA" id="ARBA00013834"/>
    </source>
</evidence>
<dbReference type="UniPathway" id="UPA00606"/>
<dbReference type="SUPFAM" id="SSF53167">
    <property type="entry name" value="Purine and uridine phosphorylases"/>
    <property type="match status" value="1"/>
</dbReference>
<evidence type="ECO:0000256" key="4">
    <source>
        <dbReference type="ARBA" id="ARBA00011886"/>
    </source>
</evidence>
<feature type="binding site" evidence="10">
    <location>
        <position position="118"/>
    </location>
    <ligand>
        <name>phosphate</name>
        <dbReference type="ChEBI" id="CHEBI:43474"/>
    </ligand>
</feature>
<gene>
    <name evidence="12" type="primary">xapA</name>
    <name evidence="12" type="ORF">KL86APRO_10781</name>
</gene>
<evidence type="ECO:0000256" key="7">
    <source>
        <dbReference type="ARBA" id="ARBA00022679"/>
    </source>
</evidence>
<feature type="binding site" evidence="10">
    <location>
        <position position="35"/>
    </location>
    <ligand>
        <name>phosphate</name>
        <dbReference type="ChEBI" id="CHEBI:43474"/>
    </ligand>
</feature>
<evidence type="ECO:0000256" key="2">
    <source>
        <dbReference type="ARBA" id="ARBA00006751"/>
    </source>
</evidence>